<dbReference type="InterPro" id="IPR050250">
    <property type="entry name" value="Macrolide_Exporter_MacB"/>
</dbReference>
<feature type="domain" description="MacB-like periplasmic core" evidence="8">
    <location>
        <begin position="3"/>
        <end position="191"/>
    </location>
</feature>
<dbReference type="AlphaFoldDB" id="A0A916QKS9"/>
<keyword evidence="2" id="KW-1003">Cell membrane</keyword>
<comment type="caution">
    <text evidence="9">The sequence shown here is derived from an EMBL/GenBank/DDBJ whole genome shotgun (WGS) entry which is preliminary data.</text>
</comment>
<dbReference type="Proteomes" id="UP000627715">
    <property type="component" value="Unassembled WGS sequence"/>
</dbReference>
<evidence type="ECO:0000259" key="8">
    <source>
        <dbReference type="Pfam" id="PF12704"/>
    </source>
</evidence>
<feature type="transmembrane region" description="Helical" evidence="6">
    <location>
        <begin position="337"/>
        <end position="359"/>
    </location>
</feature>
<protein>
    <submittedName>
        <fullName evidence="9">ABC transporter permease</fullName>
    </submittedName>
</protein>
<evidence type="ECO:0000259" key="7">
    <source>
        <dbReference type="Pfam" id="PF02687"/>
    </source>
</evidence>
<feature type="transmembrane region" description="Helical" evidence="6">
    <location>
        <begin position="379"/>
        <end position="402"/>
    </location>
</feature>
<feature type="transmembrane region" description="Helical" evidence="6">
    <location>
        <begin position="779"/>
        <end position="802"/>
    </location>
</feature>
<evidence type="ECO:0000313" key="10">
    <source>
        <dbReference type="Proteomes" id="UP000627715"/>
    </source>
</evidence>
<evidence type="ECO:0000256" key="2">
    <source>
        <dbReference type="ARBA" id="ARBA00022475"/>
    </source>
</evidence>
<feature type="domain" description="ABC3 transporter permease C-terminal" evidence="7">
    <location>
        <begin position="289"/>
        <end position="404"/>
    </location>
</feature>
<keyword evidence="10" id="KW-1185">Reference proteome</keyword>
<dbReference type="GO" id="GO:0005886">
    <property type="term" value="C:plasma membrane"/>
    <property type="evidence" value="ECO:0007669"/>
    <property type="project" value="UniProtKB-SubCell"/>
</dbReference>
<feature type="domain" description="ABC3 transporter permease C-terminal" evidence="7">
    <location>
        <begin position="694"/>
        <end position="805"/>
    </location>
</feature>
<feature type="transmembrane region" description="Helical" evidence="6">
    <location>
        <begin position="734"/>
        <end position="759"/>
    </location>
</feature>
<dbReference type="Pfam" id="PF02687">
    <property type="entry name" value="FtsX"/>
    <property type="match status" value="2"/>
</dbReference>
<dbReference type="PANTHER" id="PTHR30572">
    <property type="entry name" value="MEMBRANE COMPONENT OF TRANSPORTER-RELATED"/>
    <property type="match status" value="1"/>
</dbReference>
<reference evidence="9" key="1">
    <citation type="journal article" date="2014" name="Int. J. Syst. Evol. Microbiol.">
        <title>Complete genome sequence of Corynebacterium casei LMG S-19264T (=DSM 44701T), isolated from a smear-ripened cheese.</title>
        <authorList>
            <consortium name="US DOE Joint Genome Institute (JGI-PGF)"/>
            <person name="Walter F."/>
            <person name="Albersmeier A."/>
            <person name="Kalinowski J."/>
            <person name="Ruckert C."/>
        </authorList>
    </citation>
    <scope>NUCLEOTIDE SEQUENCE</scope>
    <source>
        <strain evidence="9">CGMCC 1.15425</strain>
    </source>
</reference>
<reference evidence="9" key="2">
    <citation type="submission" date="2020-09" db="EMBL/GenBank/DDBJ databases">
        <authorList>
            <person name="Sun Q."/>
            <person name="Zhou Y."/>
        </authorList>
    </citation>
    <scope>NUCLEOTIDE SEQUENCE</scope>
    <source>
        <strain evidence="9">CGMCC 1.15425</strain>
    </source>
</reference>
<dbReference type="GO" id="GO:0022857">
    <property type="term" value="F:transmembrane transporter activity"/>
    <property type="evidence" value="ECO:0007669"/>
    <property type="project" value="TreeGrafter"/>
</dbReference>
<keyword evidence="4 6" id="KW-1133">Transmembrane helix</keyword>
<evidence type="ECO:0000256" key="6">
    <source>
        <dbReference type="SAM" id="Phobius"/>
    </source>
</evidence>
<dbReference type="PANTHER" id="PTHR30572:SF18">
    <property type="entry name" value="ABC-TYPE MACROLIDE FAMILY EXPORT SYSTEM PERMEASE COMPONENT 2"/>
    <property type="match status" value="1"/>
</dbReference>
<organism evidence="9 10">
    <name type="scientific">Pseudohongiella nitratireducens</name>
    <dbReference type="NCBI Taxonomy" id="1768907"/>
    <lineage>
        <taxon>Bacteria</taxon>
        <taxon>Pseudomonadati</taxon>
        <taxon>Pseudomonadota</taxon>
        <taxon>Gammaproteobacteria</taxon>
        <taxon>Pseudomonadales</taxon>
        <taxon>Pseudohongiellaceae</taxon>
        <taxon>Pseudohongiella</taxon>
    </lineage>
</organism>
<evidence type="ECO:0000313" key="9">
    <source>
        <dbReference type="EMBL" id="GFZ79455.1"/>
    </source>
</evidence>
<keyword evidence="3 6" id="KW-0812">Transmembrane</keyword>
<name>A0A916QKS9_9GAMM</name>
<evidence type="ECO:0000256" key="4">
    <source>
        <dbReference type="ARBA" id="ARBA00022989"/>
    </source>
</evidence>
<dbReference type="InterPro" id="IPR003838">
    <property type="entry name" value="ABC3_permease_C"/>
</dbReference>
<dbReference type="EMBL" id="BMIY01000010">
    <property type="protein sequence ID" value="GFZ79455.1"/>
    <property type="molecule type" value="Genomic_DNA"/>
</dbReference>
<comment type="subcellular location">
    <subcellularLocation>
        <location evidence="1">Cell membrane</location>
        <topology evidence="1">Multi-pass membrane protein</topology>
    </subcellularLocation>
</comment>
<feature type="domain" description="MacB-like periplasmic core" evidence="8">
    <location>
        <begin position="428"/>
        <end position="623"/>
    </location>
</feature>
<evidence type="ECO:0000256" key="3">
    <source>
        <dbReference type="ARBA" id="ARBA00022692"/>
    </source>
</evidence>
<proteinExistence type="predicted"/>
<feature type="transmembrane region" description="Helical" evidence="6">
    <location>
        <begin position="422"/>
        <end position="446"/>
    </location>
</feature>
<sequence>MLSLGLTCFIFTFSLTEYWNNAESHFPNADRTLVIGSQWQLADGSASGGVNLPLSPHHLRGYLESDFPQLESVARVLFINQDTPVRTKNTTQRLRTFAADPEFLDIFNLPFAQGGYSNALQSPNSAVITHDTAIKLFGNINVIGQTITFNENADLTITGVLAPLPQPSHIGNTSSYSPINFELLVSRDVYENLVRRRTGGRDTTELPADWFNRVNTTYVLFPENSTFNTQQFSEQLSSFSLRHIPDNYRQIAEFNFNAIPVNNLMGMAIRDTIFPQLSAGSVQVVLLTLGTIVMIVACVNFTNLATARTATRANEIGVRKVVGAQPRHIIGQYFLEAGLLTTLAMVFAILLLFIAFPLIQNYAEISLDTLVSPGIIVRGALFIVVLGCITTITAGFYPAVVLSKIQPLSILNSGVFRGGSLLFSKVLAGIQFSIAAFLLVIITVIYQQNVNIKSAESEIDGSTLLVIENSPDITGLDQETLRQQLLQLPVVDSATTMEILPWTENPARMMLASSPAATAVEHSASVYVVGENFFNVFDIDIIAGRLFDPLRTEDIAAAGPAGVQQQNLVISATLTKELGYTSAQDVIGESVFIPGNVLGGTQARPYRVIGVVEDTTLSIASRFGSIPKVFLYNPELRFHIVRLSGSSHTSSIEAIDTLWETLVPNVAIKRRFLSEYFTDSFAGFRRITLGISTLAAVAWFISIVGLYAMATLIAKQRIREIAIRKVLGAERKDIALMLFKNFSTPVIIANFIACPFAYFASRSYLDLFNDSIDISPWPFILTIVASLTITSIATCGQTWKAASTSARQFMRT</sequence>
<feature type="transmembrane region" description="Helical" evidence="6">
    <location>
        <begin position="284"/>
        <end position="302"/>
    </location>
</feature>
<dbReference type="InterPro" id="IPR025857">
    <property type="entry name" value="MacB_PCD"/>
</dbReference>
<dbReference type="Pfam" id="PF12704">
    <property type="entry name" value="MacB_PCD"/>
    <property type="match status" value="2"/>
</dbReference>
<evidence type="ECO:0000256" key="5">
    <source>
        <dbReference type="ARBA" id="ARBA00023136"/>
    </source>
</evidence>
<feature type="transmembrane region" description="Helical" evidence="6">
    <location>
        <begin position="689"/>
        <end position="713"/>
    </location>
</feature>
<keyword evidence="5 6" id="KW-0472">Membrane</keyword>
<accession>A0A916QKS9</accession>
<evidence type="ECO:0000256" key="1">
    <source>
        <dbReference type="ARBA" id="ARBA00004651"/>
    </source>
</evidence>
<gene>
    <name evidence="9" type="ORF">GCM10011403_23110</name>
</gene>